<dbReference type="AlphaFoldDB" id="A0A370TPZ4"/>
<dbReference type="GO" id="GO:0005762">
    <property type="term" value="C:mitochondrial large ribosomal subunit"/>
    <property type="evidence" value="ECO:0007669"/>
    <property type="project" value="TreeGrafter"/>
</dbReference>
<gene>
    <name evidence="2" type="ORF">BP5553_05026</name>
</gene>
<evidence type="ECO:0000313" key="3">
    <source>
        <dbReference type="Proteomes" id="UP000254866"/>
    </source>
</evidence>
<evidence type="ECO:0000313" key="2">
    <source>
        <dbReference type="EMBL" id="RDL37593.1"/>
    </source>
</evidence>
<dbReference type="Proteomes" id="UP000254866">
    <property type="component" value="Unassembled WGS sequence"/>
</dbReference>
<dbReference type="PANTHER" id="PTHR28266:SF1">
    <property type="entry name" value="LARGE RIBOSOMAL SUBUNIT PROTEIN ML58"/>
    <property type="match status" value="1"/>
</dbReference>
<dbReference type="InterPro" id="IPR024388">
    <property type="entry name" value="Ribosomal_mL58"/>
</dbReference>
<accession>A0A370TPZ4</accession>
<dbReference type="Pfam" id="PF12824">
    <property type="entry name" value="MRP-L20"/>
    <property type="match status" value="1"/>
</dbReference>
<dbReference type="GeneID" id="43597875"/>
<dbReference type="RefSeq" id="XP_031870249.1">
    <property type="nucleotide sequence ID" value="XM_032013649.1"/>
</dbReference>
<dbReference type="EMBL" id="NPIC01000003">
    <property type="protein sequence ID" value="RDL37593.1"/>
    <property type="molecule type" value="Genomic_DNA"/>
</dbReference>
<dbReference type="GO" id="GO:0003735">
    <property type="term" value="F:structural constituent of ribosome"/>
    <property type="evidence" value="ECO:0007669"/>
    <property type="project" value="TreeGrafter"/>
</dbReference>
<sequence length="205" mass="23730">MDARLIRRPVLNLVSGRGQFLLTSTTPSRRHESSYRRSKQRLNVKPDSSFLLSNESPQQNHIIFNPPAAAPSVLNTPLKFLPKEDKRAQRLAATQAKLTPKPSRLPPPVKPPQRVPHHHLSDTDIAEIQRLRREEPDKWTSLKLGKKFNCSSMFITICLSQAGADHGWRDQKKTRLEDIKERWGPRRRMAHEDKLKRMQMALRDE</sequence>
<keyword evidence="3" id="KW-1185">Reference proteome</keyword>
<dbReference type="STRING" id="2656787.A0A370TPZ4"/>
<feature type="region of interest" description="Disordered" evidence="1">
    <location>
        <begin position="92"/>
        <end position="118"/>
    </location>
</feature>
<protein>
    <recommendedName>
        <fullName evidence="4">60S ribosomal protein L20</fullName>
    </recommendedName>
</protein>
<evidence type="ECO:0008006" key="4">
    <source>
        <dbReference type="Google" id="ProtNLM"/>
    </source>
</evidence>
<feature type="compositionally biased region" description="Pro residues" evidence="1">
    <location>
        <begin position="103"/>
        <end position="114"/>
    </location>
</feature>
<reference evidence="2 3" key="1">
    <citation type="journal article" date="2018" name="IMA Fungus">
        <title>IMA Genome-F 9: Draft genome sequence of Annulohypoxylon stygium, Aspergillus mulundensis, Berkeleyomyces basicola (syn. Thielaviopsis basicola), Ceratocystis smalleyi, two Cercospora beticola strains, Coleophoma cylindrospora, Fusarium fracticaudum, Phialophora cf. hyalina, and Morchella septimelata.</title>
        <authorList>
            <person name="Wingfield B.D."/>
            <person name="Bills G.F."/>
            <person name="Dong Y."/>
            <person name="Huang W."/>
            <person name="Nel W.J."/>
            <person name="Swalarsk-Parry B.S."/>
            <person name="Vaghefi N."/>
            <person name="Wilken P.M."/>
            <person name="An Z."/>
            <person name="de Beer Z.W."/>
            <person name="De Vos L."/>
            <person name="Chen L."/>
            <person name="Duong T.A."/>
            <person name="Gao Y."/>
            <person name="Hammerbacher A."/>
            <person name="Kikkert J.R."/>
            <person name="Li Y."/>
            <person name="Li H."/>
            <person name="Li K."/>
            <person name="Li Q."/>
            <person name="Liu X."/>
            <person name="Ma X."/>
            <person name="Naidoo K."/>
            <person name="Pethybridge S.J."/>
            <person name="Sun J."/>
            <person name="Steenkamp E.T."/>
            <person name="van der Nest M.A."/>
            <person name="van Wyk S."/>
            <person name="Wingfield M.J."/>
            <person name="Xiong C."/>
            <person name="Yue Q."/>
            <person name="Zhang X."/>
        </authorList>
    </citation>
    <scope>NUCLEOTIDE SEQUENCE [LARGE SCALE GENOMIC DNA]</scope>
    <source>
        <strain evidence="2 3">BP 5553</strain>
    </source>
</reference>
<evidence type="ECO:0000256" key="1">
    <source>
        <dbReference type="SAM" id="MobiDB-lite"/>
    </source>
</evidence>
<organism evidence="2 3">
    <name type="scientific">Venustampulla echinocandica</name>
    <dbReference type="NCBI Taxonomy" id="2656787"/>
    <lineage>
        <taxon>Eukaryota</taxon>
        <taxon>Fungi</taxon>
        <taxon>Dikarya</taxon>
        <taxon>Ascomycota</taxon>
        <taxon>Pezizomycotina</taxon>
        <taxon>Leotiomycetes</taxon>
        <taxon>Helotiales</taxon>
        <taxon>Pleuroascaceae</taxon>
        <taxon>Venustampulla</taxon>
    </lineage>
</organism>
<comment type="caution">
    <text evidence="2">The sequence shown here is derived from an EMBL/GenBank/DDBJ whole genome shotgun (WGS) entry which is preliminary data.</text>
</comment>
<dbReference type="OrthoDB" id="6021263at2759"/>
<name>A0A370TPZ4_9HELO</name>
<dbReference type="PANTHER" id="PTHR28266">
    <property type="entry name" value="54S RIBOSOMAL PROTEIN L20, MITOCHONDRIAL"/>
    <property type="match status" value="1"/>
</dbReference>
<proteinExistence type="predicted"/>